<dbReference type="InterPro" id="IPR038670">
    <property type="entry name" value="HslJ-like_sf"/>
</dbReference>
<evidence type="ECO:0000256" key="1">
    <source>
        <dbReference type="SAM" id="SignalP"/>
    </source>
</evidence>
<keyword evidence="1" id="KW-0732">Signal</keyword>
<dbReference type="RefSeq" id="WP_085550416.1">
    <property type="nucleotide sequence ID" value="NZ_FXAR01000010.1"/>
</dbReference>
<dbReference type="EMBL" id="FXAR01000010">
    <property type="protein sequence ID" value="SMG37207.1"/>
    <property type="molecule type" value="Genomic_DNA"/>
</dbReference>
<proteinExistence type="predicted"/>
<reference evidence="3" key="1">
    <citation type="submission" date="2017-04" db="EMBL/GenBank/DDBJ databases">
        <authorList>
            <person name="Varghese N."/>
            <person name="Submissions S."/>
        </authorList>
    </citation>
    <scope>NUCLEOTIDE SEQUENCE [LARGE SCALE GENOMIC DNA]</scope>
    <source>
        <strain evidence="3">VDS</strain>
    </source>
</reference>
<keyword evidence="3" id="KW-1185">Reference proteome</keyword>
<evidence type="ECO:0000313" key="3">
    <source>
        <dbReference type="Proteomes" id="UP000193309"/>
    </source>
</evidence>
<evidence type="ECO:0000313" key="2">
    <source>
        <dbReference type="EMBL" id="SMG37207.1"/>
    </source>
</evidence>
<feature type="signal peptide" evidence="1">
    <location>
        <begin position="1"/>
        <end position="24"/>
    </location>
</feature>
<dbReference type="Gene3D" id="2.40.128.270">
    <property type="match status" value="1"/>
</dbReference>
<protein>
    <submittedName>
        <fullName evidence="2">META domain-containing protein</fullName>
    </submittedName>
</protein>
<feature type="chain" id="PRO_5012869311" evidence="1">
    <location>
        <begin position="25"/>
        <end position="154"/>
    </location>
</feature>
<dbReference type="PROSITE" id="PS51257">
    <property type="entry name" value="PROKAR_LIPOPROTEIN"/>
    <property type="match status" value="1"/>
</dbReference>
<dbReference type="STRING" id="1610489.SAMN06295981_2332"/>
<name>A0A1X7K820_9CORY</name>
<dbReference type="Proteomes" id="UP000193309">
    <property type="component" value="Unassembled WGS sequence"/>
</dbReference>
<sequence length="154" mass="16271">MTRRLFVLGTAVLLLTACTPEPQADLADTSWQVTDIWTTPGEPSTLPPQDAGRAWMAFGQQSLSGHTGCSRLQGTVAFTTGGHSASAEEADTLRIDHLEVEPAAADCPATRTHGQLTGLLQPGTEFDVHHAARYLTLTLRSDALDPPAIGLAAL</sequence>
<accession>A0A1X7K820</accession>
<gene>
    <name evidence="2" type="ORF">SAMN06295981_2332</name>
</gene>
<organism evidence="2 3">
    <name type="scientific">Corynebacterium pollutisoli</name>
    <dbReference type="NCBI Taxonomy" id="1610489"/>
    <lineage>
        <taxon>Bacteria</taxon>
        <taxon>Bacillati</taxon>
        <taxon>Actinomycetota</taxon>
        <taxon>Actinomycetes</taxon>
        <taxon>Mycobacteriales</taxon>
        <taxon>Corynebacteriaceae</taxon>
        <taxon>Corynebacterium</taxon>
    </lineage>
</organism>
<dbReference type="OrthoDB" id="4412202at2"/>
<dbReference type="AlphaFoldDB" id="A0A1X7K820"/>